<dbReference type="Pfam" id="PF07883">
    <property type="entry name" value="Cupin_2"/>
    <property type="match status" value="1"/>
</dbReference>
<evidence type="ECO:0000256" key="1">
    <source>
        <dbReference type="ARBA" id="ARBA00023125"/>
    </source>
</evidence>
<dbReference type="PROSITE" id="PS50943">
    <property type="entry name" value="HTH_CROC1"/>
    <property type="match status" value="1"/>
</dbReference>
<dbReference type="InterPro" id="IPR014710">
    <property type="entry name" value="RmlC-like_jellyroll"/>
</dbReference>
<feature type="domain" description="HTH cro/C1-type" evidence="2">
    <location>
        <begin position="19"/>
        <end position="73"/>
    </location>
</feature>
<dbReference type="InterPro" id="IPR013096">
    <property type="entry name" value="Cupin_2"/>
</dbReference>
<organism evidence="3 4">
    <name type="scientific">Gordonia terrae</name>
    <dbReference type="NCBI Taxonomy" id="2055"/>
    <lineage>
        <taxon>Bacteria</taxon>
        <taxon>Bacillati</taxon>
        <taxon>Actinomycetota</taxon>
        <taxon>Actinomycetes</taxon>
        <taxon>Mycobacteriales</taxon>
        <taxon>Gordoniaceae</taxon>
        <taxon>Gordonia</taxon>
    </lineage>
</organism>
<dbReference type="InterPro" id="IPR050807">
    <property type="entry name" value="TransReg_Diox_bact_type"/>
</dbReference>
<dbReference type="Proteomes" id="UP000247118">
    <property type="component" value="Chromosome"/>
</dbReference>
<dbReference type="RefSeq" id="WP_004021470.1">
    <property type="nucleotide sequence ID" value="NZ_CABEIC010000002.1"/>
</dbReference>
<dbReference type="GO" id="GO:0003677">
    <property type="term" value="F:DNA binding"/>
    <property type="evidence" value="ECO:0007669"/>
    <property type="project" value="UniProtKB-KW"/>
</dbReference>
<dbReference type="InterPro" id="IPR011051">
    <property type="entry name" value="RmlC_Cupin_sf"/>
</dbReference>
<accession>A0AAD0K3H5</accession>
<evidence type="ECO:0000313" key="3">
    <source>
        <dbReference type="EMBL" id="AWO82319.1"/>
    </source>
</evidence>
<reference evidence="3 4" key="1">
    <citation type="submission" date="2018-05" db="EMBL/GenBank/DDBJ databases">
        <title>Complete genome sequence of Gordonia terrae NRRL B-16283.</title>
        <authorList>
            <person name="Garlena R.A."/>
            <person name="Russell D.A."/>
            <person name="Hatfull G.F."/>
        </authorList>
    </citation>
    <scope>NUCLEOTIDE SEQUENCE [LARGE SCALE GENOMIC DNA]</scope>
    <source>
        <strain evidence="3 4">NRRL B-16283</strain>
    </source>
</reference>
<sequence>MASGPEKTDDDTISIGDRLKKLRNDHGYSIRALAERAEMSSSVISEVERGKTEPSISTLKRLAAALGTSITYFFTEPSQRNGHVIRATDRQTIGGDLPTHPGSDSRSSIAARGVHFELASPAESEVLEALYGRYEVGASTGDEPYTHEGEEWAMVLKGRFKVTLADEVYFLDPGDSIWFHSTIPHKIENVAKEVSEYIWIDTPKSF</sequence>
<gene>
    <name evidence="3" type="ORF">DLJ61_01020</name>
</gene>
<dbReference type="PANTHER" id="PTHR46797">
    <property type="entry name" value="HTH-TYPE TRANSCRIPTIONAL REGULATOR"/>
    <property type="match status" value="1"/>
</dbReference>
<dbReference type="GO" id="GO:0003700">
    <property type="term" value="F:DNA-binding transcription factor activity"/>
    <property type="evidence" value="ECO:0007669"/>
    <property type="project" value="TreeGrafter"/>
</dbReference>
<dbReference type="SUPFAM" id="SSF51182">
    <property type="entry name" value="RmlC-like cupins"/>
    <property type="match status" value="1"/>
</dbReference>
<dbReference type="InterPro" id="IPR010982">
    <property type="entry name" value="Lambda_DNA-bd_dom_sf"/>
</dbReference>
<dbReference type="GeneID" id="32686302"/>
<dbReference type="Gene3D" id="2.60.120.10">
    <property type="entry name" value="Jelly Rolls"/>
    <property type="match status" value="1"/>
</dbReference>
<protein>
    <submittedName>
        <fullName evidence="3">Helix-turn-helix domain-containing protein</fullName>
    </submittedName>
</protein>
<evidence type="ECO:0000313" key="4">
    <source>
        <dbReference type="Proteomes" id="UP000247118"/>
    </source>
</evidence>
<dbReference type="CDD" id="cd00093">
    <property type="entry name" value="HTH_XRE"/>
    <property type="match status" value="1"/>
</dbReference>
<dbReference type="AlphaFoldDB" id="A0AAD0K3H5"/>
<proteinExistence type="predicted"/>
<dbReference type="EMBL" id="CP029604">
    <property type="protein sequence ID" value="AWO82319.1"/>
    <property type="molecule type" value="Genomic_DNA"/>
</dbReference>
<dbReference type="Pfam" id="PF01381">
    <property type="entry name" value="HTH_3"/>
    <property type="match status" value="1"/>
</dbReference>
<dbReference type="PANTHER" id="PTHR46797:SF2">
    <property type="entry name" value="TRANSCRIPTIONAL REGULATOR"/>
    <property type="match status" value="1"/>
</dbReference>
<dbReference type="GO" id="GO:0005829">
    <property type="term" value="C:cytosol"/>
    <property type="evidence" value="ECO:0007669"/>
    <property type="project" value="TreeGrafter"/>
</dbReference>
<dbReference type="Gene3D" id="1.10.260.40">
    <property type="entry name" value="lambda repressor-like DNA-binding domains"/>
    <property type="match status" value="1"/>
</dbReference>
<dbReference type="InterPro" id="IPR001387">
    <property type="entry name" value="Cro/C1-type_HTH"/>
</dbReference>
<dbReference type="SMART" id="SM00530">
    <property type="entry name" value="HTH_XRE"/>
    <property type="match status" value="1"/>
</dbReference>
<evidence type="ECO:0000259" key="2">
    <source>
        <dbReference type="PROSITE" id="PS50943"/>
    </source>
</evidence>
<dbReference type="CDD" id="cd02209">
    <property type="entry name" value="cupin_XRE_C"/>
    <property type="match status" value="1"/>
</dbReference>
<name>A0AAD0K3H5_9ACTN</name>
<keyword evidence="1" id="KW-0238">DNA-binding</keyword>
<dbReference type="KEGG" id="gta:BCM27_01015"/>
<dbReference type="SUPFAM" id="SSF47413">
    <property type="entry name" value="lambda repressor-like DNA-binding domains"/>
    <property type="match status" value="1"/>
</dbReference>